<keyword evidence="3" id="KW-1185">Reference proteome</keyword>
<protein>
    <submittedName>
        <fullName evidence="2">DUF4261 domain-containing protein</fullName>
    </submittedName>
</protein>
<dbReference type="SUPFAM" id="SSF48452">
    <property type="entry name" value="TPR-like"/>
    <property type="match status" value="1"/>
</dbReference>
<dbReference type="Proteomes" id="UP000719500">
    <property type="component" value="Unassembled WGS sequence"/>
</dbReference>
<dbReference type="RefSeq" id="WP_204803134.1">
    <property type="nucleotide sequence ID" value="NZ_JACSNX010000004.1"/>
</dbReference>
<dbReference type="EMBL" id="JACSNX010000004">
    <property type="protein sequence ID" value="MBM6850787.1"/>
    <property type="molecule type" value="Genomic_DNA"/>
</dbReference>
<name>A0ABS2FT46_9FIRM</name>
<feature type="domain" description="DUF4261" evidence="1">
    <location>
        <begin position="529"/>
        <end position="602"/>
    </location>
</feature>
<dbReference type="Pfam" id="PF14080">
    <property type="entry name" value="DUF4261"/>
    <property type="match status" value="1"/>
</dbReference>
<comment type="caution">
    <text evidence="2">The sequence shown here is derived from an EMBL/GenBank/DDBJ whole genome shotgun (WGS) entry which is preliminary data.</text>
</comment>
<gene>
    <name evidence="2" type="ORF">H9X91_04960</name>
</gene>
<proteinExistence type="predicted"/>
<dbReference type="InterPro" id="IPR025357">
    <property type="entry name" value="DUF4261"/>
</dbReference>
<dbReference type="Gene3D" id="1.25.40.10">
    <property type="entry name" value="Tetratricopeptide repeat domain"/>
    <property type="match status" value="1"/>
</dbReference>
<organism evidence="2 3">
    <name type="scientific">Oscillibacter valericigenes</name>
    <dbReference type="NCBI Taxonomy" id="351091"/>
    <lineage>
        <taxon>Bacteria</taxon>
        <taxon>Bacillati</taxon>
        <taxon>Bacillota</taxon>
        <taxon>Clostridia</taxon>
        <taxon>Eubacteriales</taxon>
        <taxon>Oscillospiraceae</taxon>
        <taxon>Oscillibacter</taxon>
    </lineage>
</organism>
<reference evidence="2 3" key="1">
    <citation type="journal article" date="2021" name="Sci. Rep.">
        <title>The distribution of antibiotic resistance genes in chicken gut microbiota commensals.</title>
        <authorList>
            <person name="Juricova H."/>
            <person name="Matiasovicova J."/>
            <person name="Kubasova T."/>
            <person name="Cejkova D."/>
            <person name="Rychlik I."/>
        </authorList>
    </citation>
    <scope>NUCLEOTIDE SEQUENCE [LARGE SCALE GENOMIC DNA]</scope>
    <source>
        <strain evidence="2 3">An411</strain>
    </source>
</reference>
<evidence type="ECO:0000259" key="1">
    <source>
        <dbReference type="Pfam" id="PF14080"/>
    </source>
</evidence>
<evidence type="ECO:0000313" key="2">
    <source>
        <dbReference type="EMBL" id="MBM6850787.1"/>
    </source>
</evidence>
<sequence>MDTEKQRSSPDGTVPGQKALPVLTAEDVAALEELCGDVSGYFYKMLDYMDQRVRDGVRRGEFTEEQARADLDLSLWYAYACNNIGDYDYYYKAAQWMPASEPAAEAAKSGIWYYRYACALMYCGRLEEARHYAETGVALDPAYPWGWLEVGKLRAHFGDQAGALEAVARGLELVPGDYEFTTLRREILEGRTLEEMEFHWIDPGCDAVLQAGEDESETEKRQSIAGICCDPENLAAIKEVLSPIGWEADAPYCTFRLPYQGGSLLGRFFLNEAALSKFPLPWVRELVRRLPELDRRGRTFLTAQAGLGTEGLTLEWFAVQPDRTLRLGYIRDQDQQLVLFDPDFTLRKEDQPALAKPEGSAFLAFVLLESPAWDPDRFRQDLRDLYGIPCLTEAEEDEDGGSTLTFEVDGMLAAVSLYPFPVPHGEAEENAAHNYLWQEAAETAARHQGQLLVTVLPREQDHREAAMLQVKLVCAACRQRGVLGIYANGTVYQPEFYLNAAQPMEDGDLPLLDLVWMGLYRRESGLCGYTDGLRSFGKDEIEVLDAQVEPGDLHSFLLDLSSYVLEEDVTFHDGETIGFSEGQYLPISRSAGVWHGGMTLKIPYPDAP</sequence>
<accession>A0ABS2FT46</accession>
<evidence type="ECO:0000313" key="3">
    <source>
        <dbReference type="Proteomes" id="UP000719500"/>
    </source>
</evidence>
<dbReference type="InterPro" id="IPR011990">
    <property type="entry name" value="TPR-like_helical_dom_sf"/>
</dbReference>